<dbReference type="PROSITE" id="PS50033">
    <property type="entry name" value="UBX"/>
    <property type="match status" value="1"/>
</dbReference>
<dbReference type="InterPro" id="IPR036339">
    <property type="entry name" value="PUB-like_dom_sf"/>
</dbReference>
<evidence type="ECO:0000313" key="4">
    <source>
        <dbReference type="Proteomes" id="UP000298663"/>
    </source>
</evidence>
<evidence type="ECO:0000256" key="1">
    <source>
        <dbReference type="SAM" id="MobiDB-lite"/>
    </source>
</evidence>
<dbReference type="PANTHER" id="PTHR23153">
    <property type="entry name" value="UBX-RELATED"/>
    <property type="match status" value="1"/>
</dbReference>
<proteinExistence type="predicted"/>
<protein>
    <recommendedName>
        <fullName evidence="2">UBX domain-containing protein</fullName>
    </recommendedName>
</protein>
<dbReference type="SMART" id="SM00580">
    <property type="entry name" value="PUG"/>
    <property type="match status" value="1"/>
</dbReference>
<gene>
    <name evidence="3" type="ORF">L596_026458</name>
</gene>
<feature type="compositionally biased region" description="Basic and acidic residues" evidence="1">
    <location>
        <begin position="7"/>
        <end position="36"/>
    </location>
</feature>
<organism evidence="3 4">
    <name type="scientific">Steinernema carpocapsae</name>
    <name type="common">Entomopathogenic nematode</name>
    <dbReference type="NCBI Taxonomy" id="34508"/>
    <lineage>
        <taxon>Eukaryota</taxon>
        <taxon>Metazoa</taxon>
        <taxon>Ecdysozoa</taxon>
        <taxon>Nematoda</taxon>
        <taxon>Chromadorea</taxon>
        <taxon>Rhabditida</taxon>
        <taxon>Tylenchina</taxon>
        <taxon>Panagrolaimomorpha</taxon>
        <taxon>Strongyloidoidea</taxon>
        <taxon>Steinernematidae</taxon>
        <taxon>Steinernema</taxon>
    </lineage>
</organism>
<comment type="caution">
    <text evidence="3">The sequence shown here is derived from an EMBL/GenBank/DDBJ whole genome shotgun (WGS) entry which is preliminary data.</text>
</comment>
<feature type="compositionally biased region" description="Low complexity" evidence="1">
    <location>
        <begin position="55"/>
        <end position="67"/>
    </location>
</feature>
<dbReference type="PANTHER" id="PTHR23153:SF38">
    <property type="entry name" value="UBX DOMAIN-CONTAINING PROTEIN 6"/>
    <property type="match status" value="1"/>
</dbReference>
<dbReference type="OrthoDB" id="49605at2759"/>
<dbReference type="GO" id="GO:0005737">
    <property type="term" value="C:cytoplasm"/>
    <property type="evidence" value="ECO:0007669"/>
    <property type="project" value="TreeGrafter"/>
</dbReference>
<dbReference type="STRING" id="34508.A0A4U5M1F7"/>
<dbReference type="Proteomes" id="UP000298663">
    <property type="component" value="Unassembled WGS sequence"/>
</dbReference>
<dbReference type="CDD" id="cd09212">
    <property type="entry name" value="PUB"/>
    <property type="match status" value="1"/>
</dbReference>
<name>A0A4U5M1F7_STECR</name>
<dbReference type="Gene3D" id="3.10.20.90">
    <property type="entry name" value="Phosphatidylinositol 3-kinase Catalytic Subunit, Chain A, domain 1"/>
    <property type="match status" value="1"/>
</dbReference>
<dbReference type="InterPro" id="IPR001012">
    <property type="entry name" value="UBX_dom"/>
</dbReference>
<evidence type="ECO:0000313" key="3">
    <source>
        <dbReference type="EMBL" id="TKR62514.1"/>
    </source>
</evidence>
<reference evidence="3 4" key="2">
    <citation type="journal article" date="2019" name="G3 (Bethesda)">
        <title>Hybrid Assembly of the Genome of the Entomopathogenic Nematode Steinernema carpocapsae Identifies the X-Chromosome.</title>
        <authorList>
            <person name="Serra L."/>
            <person name="Macchietto M."/>
            <person name="Macias-Munoz A."/>
            <person name="McGill C.J."/>
            <person name="Rodriguez I.M."/>
            <person name="Rodriguez B."/>
            <person name="Murad R."/>
            <person name="Mortazavi A."/>
        </authorList>
    </citation>
    <scope>NUCLEOTIDE SEQUENCE [LARGE SCALE GENOMIC DNA]</scope>
    <source>
        <strain evidence="3 4">ALL</strain>
    </source>
</reference>
<feature type="region of interest" description="Disordered" evidence="1">
    <location>
        <begin position="1"/>
        <end position="124"/>
    </location>
</feature>
<dbReference type="InterPro" id="IPR018997">
    <property type="entry name" value="PUB_domain"/>
</dbReference>
<dbReference type="Gene3D" id="1.20.58.2190">
    <property type="match status" value="1"/>
</dbReference>
<dbReference type="Pfam" id="PF09409">
    <property type="entry name" value="PUB"/>
    <property type="match status" value="1"/>
</dbReference>
<dbReference type="SUPFAM" id="SSF143503">
    <property type="entry name" value="PUG domain-like"/>
    <property type="match status" value="1"/>
</dbReference>
<feature type="compositionally biased region" description="Basic and acidic residues" evidence="1">
    <location>
        <begin position="85"/>
        <end position="101"/>
    </location>
</feature>
<dbReference type="AlphaFoldDB" id="A0A4U5M1F7"/>
<dbReference type="SUPFAM" id="SSF54236">
    <property type="entry name" value="Ubiquitin-like"/>
    <property type="match status" value="1"/>
</dbReference>
<feature type="domain" description="UBX" evidence="2">
    <location>
        <begin position="356"/>
        <end position="425"/>
    </location>
</feature>
<keyword evidence="4" id="KW-1185">Reference proteome</keyword>
<dbReference type="SMART" id="SM00166">
    <property type="entry name" value="UBX"/>
    <property type="match status" value="1"/>
</dbReference>
<accession>A0A4U5M1F7</accession>
<evidence type="ECO:0000259" key="2">
    <source>
        <dbReference type="PROSITE" id="PS50033"/>
    </source>
</evidence>
<reference evidence="3 4" key="1">
    <citation type="journal article" date="2015" name="Genome Biol.">
        <title>Comparative genomics of Steinernema reveals deeply conserved gene regulatory networks.</title>
        <authorList>
            <person name="Dillman A.R."/>
            <person name="Macchietto M."/>
            <person name="Porter C.F."/>
            <person name="Rogers A."/>
            <person name="Williams B."/>
            <person name="Antoshechkin I."/>
            <person name="Lee M.M."/>
            <person name="Goodwin Z."/>
            <person name="Lu X."/>
            <person name="Lewis E.E."/>
            <person name="Goodrich-Blair H."/>
            <person name="Stock S.P."/>
            <person name="Adams B.J."/>
            <person name="Sternberg P.W."/>
            <person name="Mortazavi A."/>
        </authorList>
    </citation>
    <scope>NUCLEOTIDE SEQUENCE [LARGE SCALE GENOMIC DNA]</scope>
    <source>
        <strain evidence="3 4">ALL</strain>
    </source>
</reference>
<dbReference type="Pfam" id="PF00789">
    <property type="entry name" value="UBX"/>
    <property type="match status" value="1"/>
</dbReference>
<sequence length="455" mass="51479">MSGFFGKIKEKVNKAQMDKKFKKAGEGHKMTDDKPAPRPTEQGSSKAQKQVDMSAEAQAARARAAEAALKRSAPQKPASNASAEAIKREAARRLAEERGESQEPADPFSGQARQASSEPREVDHSSAIQGVYFTCEEILPVDIYLPKEEMIATIEEYLTDVSEPYDEALRAAVTLLYSRNRAKEEELATAVQTLKNIVSKIRDNPDEAKFRKINMGSAVFKDKINNVRFAKQFLNTVGFVERQAEDGSTTHLIFEQEGDEAVAKLTAAFDQLSIHTKEDDICLKLYRDPTVFKIDPNQQFKAPDLSKDFFQFTVEEVKRMQQDRSNEVESLSILKTQEMQDREAAGKSTIYKYTLIRVRFPNGYLLQATFGAREPFKKVREFVCERLQNSFGSFVLKDSVTSKAITEDDKTMTQHRFCPTALFYFQWDDSTLEDLGSEPTYLKDDLELTAEPFQA</sequence>
<dbReference type="InterPro" id="IPR029071">
    <property type="entry name" value="Ubiquitin-like_domsf"/>
</dbReference>
<dbReference type="EMBL" id="AZBU02000010">
    <property type="protein sequence ID" value="TKR62514.1"/>
    <property type="molecule type" value="Genomic_DNA"/>
</dbReference>